<accession>A0A1H1N4C2</accession>
<dbReference type="EMBL" id="LT629759">
    <property type="protein sequence ID" value="SDR93826.1"/>
    <property type="molecule type" value="Genomic_DNA"/>
</dbReference>
<feature type="domain" description="Carbohydrate kinase PfkB" evidence="3">
    <location>
        <begin position="3"/>
        <end position="287"/>
    </location>
</feature>
<dbReference type="PROSITE" id="PS00584">
    <property type="entry name" value="PFKB_KINASES_2"/>
    <property type="match status" value="1"/>
</dbReference>
<dbReference type="RefSeq" id="WP_090863551.1">
    <property type="nucleotide sequence ID" value="NZ_LT629759.1"/>
</dbReference>
<dbReference type="InterPro" id="IPR029056">
    <property type="entry name" value="Ribokinase-like"/>
</dbReference>
<dbReference type="Gene3D" id="3.40.1190.20">
    <property type="match status" value="1"/>
</dbReference>
<evidence type="ECO:0000313" key="5">
    <source>
        <dbReference type="Proteomes" id="UP000199480"/>
    </source>
</evidence>
<dbReference type="SUPFAM" id="SSF53613">
    <property type="entry name" value="Ribokinase-like"/>
    <property type="match status" value="1"/>
</dbReference>
<evidence type="ECO:0000259" key="3">
    <source>
        <dbReference type="Pfam" id="PF00294"/>
    </source>
</evidence>
<dbReference type="PANTHER" id="PTHR10584">
    <property type="entry name" value="SUGAR KINASE"/>
    <property type="match status" value="1"/>
</dbReference>
<protein>
    <submittedName>
        <fullName evidence="4">Sugar or nucleoside kinase, ribokinase family</fullName>
    </submittedName>
</protein>
<name>A0A1H1N4C2_9ACTN</name>
<organism evidence="4 5">
    <name type="scientific">Parafannyhessea umbonata</name>
    <dbReference type="NCBI Taxonomy" id="604330"/>
    <lineage>
        <taxon>Bacteria</taxon>
        <taxon>Bacillati</taxon>
        <taxon>Actinomycetota</taxon>
        <taxon>Coriobacteriia</taxon>
        <taxon>Coriobacteriales</taxon>
        <taxon>Atopobiaceae</taxon>
        <taxon>Parafannyhessea</taxon>
    </lineage>
</organism>
<proteinExistence type="predicted"/>
<dbReference type="InterPro" id="IPR002173">
    <property type="entry name" value="Carboh/pur_kinase_PfkB_CS"/>
</dbReference>
<evidence type="ECO:0000313" key="4">
    <source>
        <dbReference type="EMBL" id="SDR93826.1"/>
    </source>
</evidence>
<dbReference type="GO" id="GO:0016301">
    <property type="term" value="F:kinase activity"/>
    <property type="evidence" value="ECO:0007669"/>
    <property type="project" value="UniProtKB-KW"/>
</dbReference>
<dbReference type="Proteomes" id="UP000199480">
    <property type="component" value="Chromosome I"/>
</dbReference>
<keyword evidence="1" id="KW-0808">Transferase</keyword>
<sequence>MRIFCIGQAAYDITARVDEDIVPDRKYRLTEHTECPGAPALNGSCVCGKWGAKPYLVARIGRDAYGEQIKKAVADCGVNLDYLLRAPGVSTSFSFIVANGKTGTRTIFNFPSQNVEAEVVYPEASPDIILCDGHEPEATVEYKRRFPDAKVVVDAGTCRESTLQVARVSDYIVCSQAFAEQHTGRVLPDTDKGLLEALLDIESINPGCRVAITLGSKGLVYLEGGKAVRMPAFEVAAIDSTGAGDIFHGAFTYGLSRGLEFVDCLTLGSMTAAISTTRMGSQRSIPELSEVLGALKSLGIDLPESA</sequence>
<dbReference type="GO" id="GO:0005829">
    <property type="term" value="C:cytosol"/>
    <property type="evidence" value="ECO:0007669"/>
    <property type="project" value="TreeGrafter"/>
</dbReference>
<dbReference type="GeneID" id="78501024"/>
<evidence type="ECO:0000256" key="2">
    <source>
        <dbReference type="ARBA" id="ARBA00022777"/>
    </source>
</evidence>
<dbReference type="AlphaFoldDB" id="A0A1H1N4C2"/>
<dbReference type="InterPro" id="IPR011611">
    <property type="entry name" value="PfkB_dom"/>
</dbReference>
<dbReference type="Pfam" id="PF00294">
    <property type="entry name" value="PfkB"/>
    <property type="match status" value="1"/>
</dbReference>
<gene>
    <name evidence="4" type="ORF">SAMN04489857_1690</name>
</gene>
<evidence type="ECO:0000256" key="1">
    <source>
        <dbReference type="ARBA" id="ARBA00022679"/>
    </source>
</evidence>
<dbReference type="PANTHER" id="PTHR10584:SF157">
    <property type="entry name" value="SULFOFRUCTOSE KINASE"/>
    <property type="match status" value="1"/>
</dbReference>
<keyword evidence="2 4" id="KW-0418">Kinase</keyword>
<reference evidence="5" key="1">
    <citation type="submission" date="2016-10" db="EMBL/GenBank/DDBJ databases">
        <authorList>
            <person name="Varghese N."/>
            <person name="Submissions S."/>
        </authorList>
    </citation>
    <scope>NUCLEOTIDE SEQUENCE [LARGE SCALE GENOMIC DNA]</scope>
    <source>
        <strain evidence="5">DSM 22620</strain>
    </source>
</reference>
<dbReference type="OrthoDB" id="9795789at2"/>